<feature type="transmembrane region" description="Helical" evidence="1">
    <location>
        <begin position="73"/>
        <end position="93"/>
    </location>
</feature>
<reference evidence="3" key="1">
    <citation type="submission" date="2016-11" db="EMBL/GenBank/DDBJ databases">
        <authorList>
            <person name="Varghese N."/>
            <person name="Submissions S."/>
        </authorList>
    </citation>
    <scope>NUCLEOTIDE SEQUENCE [LARGE SCALE GENOMIC DNA]</scope>
    <source>
        <strain evidence="3">DSM 16579</strain>
    </source>
</reference>
<evidence type="ECO:0008006" key="4">
    <source>
        <dbReference type="Google" id="ProtNLM"/>
    </source>
</evidence>
<evidence type="ECO:0000313" key="2">
    <source>
        <dbReference type="EMBL" id="SHF55375.1"/>
    </source>
</evidence>
<keyword evidence="3" id="KW-1185">Reference proteome</keyword>
<keyword evidence="1" id="KW-1133">Transmembrane helix</keyword>
<organism evidence="2 3">
    <name type="scientific">Marinomonas polaris DSM 16579</name>
    <dbReference type="NCBI Taxonomy" id="1122206"/>
    <lineage>
        <taxon>Bacteria</taxon>
        <taxon>Pseudomonadati</taxon>
        <taxon>Pseudomonadota</taxon>
        <taxon>Gammaproteobacteria</taxon>
        <taxon>Oceanospirillales</taxon>
        <taxon>Oceanospirillaceae</taxon>
        <taxon>Marinomonas</taxon>
    </lineage>
</organism>
<protein>
    <recommendedName>
        <fullName evidence="4">DUF1499 domain-containing protein</fullName>
    </recommendedName>
</protein>
<dbReference type="EMBL" id="FQVF01000009">
    <property type="protein sequence ID" value="SHF55375.1"/>
    <property type="molecule type" value="Genomic_DNA"/>
</dbReference>
<evidence type="ECO:0000256" key="1">
    <source>
        <dbReference type="SAM" id="Phobius"/>
    </source>
</evidence>
<dbReference type="OrthoDB" id="1523552at2"/>
<sequence>MSRYISPVLYVLLMLVGCIAFISIAGVRVGIFEPITGFSMLRKSVFASLVLSLLAAVSLGVCRKEKNIACQRFFFLVLIVSLVYSIMWIGFYLQRSGLPDINDITTDTDVPPAFLNVNFIRKSQENDLRYNSEWAPIQHKYYPDVQPLFSTKSKTAVYSAITALVEERGWDVVATYSGAGIIEATARTPIFGFRDDVVIRITQIEPKKIRVDMRSCSRVGSGDFGVNAERIVSFMADLSESLSRSSMPNLSSMR</sequence>
<feature type="transmembrane region" description="Helical" evidence="1">
    <location>
        <begin position="44"/>
        <end position="61"/>
    </location>
</feature>
<keyword evidence="1" id="KW-0812">Transmembrane</keyword>
<gene>
    <name evidence="2" type="ORF">SAMN02745753_02172</name>
</gene>
<dbReference type="InterPro" id="IPR010865">
    <property type="entry name" value="DUF1499"/>
</dbReference>
<accession>A0A1M5CKR5</accession>
<proteinExistence type="predicted"/>
<dbReference type="STRING" id="1122206.SAMN02745753_02172"/>
<dbReference type="Proteomes" id="UP000184517">
    <property type="component" value="Unassembled WGS sequence"/>
</dbReference>
<dbReference type="AlphaFoldDB" id="A0A1M5CKR5"/>
<keyword evidence="1" id="KW-0472">Membrane</keyword>
<feature type="transmembrane region" description="Helical" evidence="1">
    <location>
        <begin position="7"/>
        <end position="32"/>
    </location>
</feature>
<evidence type="ECO:0000313" key="3">
    <source>
        <dbReference type="Proteomes" id="UP000184517"/>
    </source>
</evidence>
<dbReference type="Pfam" id="PF07386">
    <property type="entry name" value="DUF1499"/>
    <property type="match status" value="1"/>
</dbReference>
<dbReference type="PROSITE" id="PS51257">
    <property type="entry name" value="PROKAR_LIPOPROTEIN"/>
    <property type="match status" value="1"/>
</dbReference>
<name>A0A1M5CKR5_9GAMM</name>
<dbReference type="RefSeq" id="WP_072839726.1">
    <property type="nucleotide sequence ID" value="NZ_FQVF01000009.1"/>
</dbReference>